<feature type="compositionally biased region" description="Polar residues" evidence="1">
    <location>
        <begin position="395"/>
        <end position="430"/>
    </location>
</feature>
<feature type="compositionally biased region" description="Polar residues" evidence="1">
    <location>
        <begin position="179"/>
        <end position="191"/>
    </location>
</feature>
<name>A0A8K0KYV6_9PEZI</name>
<feature type="compositionally biased region" description="Polar residues" evidence="1">
    <location>
        <begin position="467"/>
        <end position="490"/>
    </location>
</feature>
<feature type="region of interest" description="Disordered" evidence="1">
    <location>
        <begin position="640"/>
        <end position="684"/>
    </location>
</feature>
<keyword evidence="3" id="KW-1185">Reference proteome</keyword>
<feature type="compositionally biased region" description="Polar residues" evidence="1">
    <location>
        <begin position="38"/>
        <end position="61"/>
    </location>
</feature>
<sequence>MDTARRPLKRDLQAREGAGMSMDSTKLGQEAEEAPAASQVTQASWLKRLSTFSSDQGSLPSSPRPPSTAVSQSNGSVAFSNAGSTTPMFPSFAPQPVPPNKLVKRSSSIRSTKASSRIPIPNFKRPATSHERDATLQELHRRPSTTASSVMRMESPQPEPTEVSWKSYFIPKVTIESLQTTSRRNSTSIPNPTKRITPDRKYHPVLISGHELIKPASVDIEQNESQDSLPVFSKTRGSIRASRRFFSAPLPQRPSTASSNASFSPAHLRPGDARTGSSAGDASKRSSQLSQGHSDPARSSPLLSVNRRSFSPAGLIPTELPKWKRPSKRNADPKSRRKGNRIASGPDAAMINAPPATTETERPAKRRDISGPSRRSSIQSRDGPINSPKLPLHETQANRSASGQTKTLQAFANEDTSYQRNSWAENSSPQQIYRVGSPQQVYQASSPQQVYQASSPQQVYQVSSPAAGSTKSRPSRQSAAMSEFASTFAGSDSDARYPDDDGFESPNDTLFDSVRTRATSASSTGFKGPRIETIFDESRAIPEGSPSSMDHLFQQSKFSSGFDRPRHSVIEEEESVSTPVRSHHNGSIKQSPETFRLGSSPPHLLNSSPPEVPSIFRRHPSGEVGLGLEDDGMWDFGDDEGLPSWPLNGNQPTNGSASSGPMLHPNLKTTGLQLSSGNNFSEPLNDARSNIFDWSEQHLNEKSPAGRSPPRPRTVHGKKDAENRGSRSVGRRAPSALHIRSQSVPVAPEVDGKRSQVVTNKFGTWGVGSKGVTEDWNEDFDFEEEPVPPVPAVYEKEIKQREVSSSSGMHVPKAIQQQQQNVLANINLLRDWGLLIEELKELRGKAINLGLVDDYKDATWHEVDAMIDLADQESNDHTLAPRQSPPSSPTFDYSAFDDPAPSMPMRSSPRAPPKMHAEAIFESPTPSPVRKPLDQPDLPSPRRPRKDSEAVARSVIEALQQRRNISDPTGNSTAANKKVPFDTATLKRIVPYVQEMRDKVKRSIRDAEDLYNSPRLMEDAVDPSFSRMFHDPPESPTMHRSRKRSNNKHISPDSNASRSPHDELSRRMELMTMG</sequence>
<evidence type="ECO:0000313" key="3">
    <source>
        <dbReference type="Proteomes" id="UP000809789"/>
    </source>
</evidence>
<feature type="compositionally biased region" description="Polar residues" evidence="1">
    <location>
        <begin position="253"/>
        <end position="263"/>
    </location>
</feature>
<feature type="compositionally biased region" description="Polar residues" evidence="1">
    <location>
        <begin position="1048"/>
        <end position="1058"/>
    </location>
</feature>
<comment type="caution">
    <text evidence="2">The sequence shown here is derived from an EMBL/GenBank/DDBJ whole genome shotgun (WGS) entry which is preliminary data.</text>
</comment>
<protein>
    <submittedName>
        <fullName evidence="2">Uncharacterized protein</fullName>
    </submittedName>
</protein>
<feature type="compositionally biased region" description="Basic and acidic residues" evidence="1">
    <location>
        <begin position="359"/>
        <end position="369"/>
    </location>
</feature>
<feature type="compositionally biased region" description="Polar residues" evidence="1">
    <location>
        <begin position="68"/>
        <end position="88"/>
    </location>
</feature>
<feature type="compositionally biased region" description="Low complexity" evidence="1">
    <location>
        <begin position="105"/>
        <end position="118"/>
    </location>
</feature>
<feature type="region of interest" description="Disordered" evidence="1">
    <location>
        <begin position="445"/>
        <end position="510"/>
    </location>
</feature>
<feature type="compositionally biased region" description="Polar residues" evidence="1">
    <location>
        <begin position="647"/>
        <end position="659"/>
    </location>
</feature>
<feature type="region of interest" description="Disordered" evidence="1">
    <location>
        <begin position="243"/>
        <end position="430"/>
    </location>
</feature>
<feature type="region of interest" description="Disordered" evidence="1">
    <location>
        <begin position="1"/>
        <end position="163"/>
    </location>
</feature>
<feature type="region of interest" description="Disordered" evidence="1">
    <location>
        <begin position="179"/>
        <end position="201"/>
    </location>
</feature>
<feature type="compositionally biased region" description="Basic and acidic residues" evidence="1">
    <location>
        <begin position="128"/>
        <end position="141"/>
    </location>
</feature>
<feature type="region of interest" description="Disordered" evidence="1">
    <location>
        <begin position="1021"/>
        <end position="1074"/>
    </location>
</feature>
<reference evidence="2" key="1">
    <citation type="submission" date="2021-07" db="EMBL/GenBank/DDBJ databases">
        <title>Elsinoe batatas strain:CRI-CJ2 Genome sequencing and assembly.</title>
        <authorList>
            <person name="Huang L."/>
        </authorList>
    </citation>
    <scope>NUCLEOTIDE SEQUENCE</scope>
    <source>
        <strain evidence="2">CRI-CJ2</strain>
    </source>
</reference>
<dbReference type="OrthoDB" id="5346713at2759"/>
<dbReference type="AlphaFoldDB" id="A0A8K0KYV6"/>
<feature type="compositionally biased region" description="Polar residues" evidence="1">
    <location>
        <begin position="275"/>
        <end position="293"/>
    </location>
</feature>
<accession>A0A8K0KYV6</accession>
<organism evidence="2 3">
    <name type="scientific">Elsinoe batatas</name>
    <dbReference type="NCBI Taxonomy" id="2601811"/>
    <lineage>
        <taxon>Eukaryota</taxon>
        <taxon>Fungi</taxon>
        <taxon>Dikarya</taxon>
        <taxon>Ascomycota</taxon>
        <taxon>Pezizomycotina</taxon>
        <taxon>Dothideomycetes</taxon>
        <taxon>Dothideomycetidae</taxon>
        <taxon>Myriangiales</taxon>
        <taxon>Elsinoaceae</taxon>
        <taxon>Elsinoe</taxon>
    </lineage>
</organism>
<feature type="region of interest" description="Disordered" evidence="1">
    <location>
        <begin position="572"/>
        <end position="595"/>
    </location>
</feature>
<proteinExistence type="predicted"/>
<dbReference type="EMBL" id="JAESVG020000007">
    <property type="protein sequence ID" value="KAG8625820.1"/>
    <property type="molecule type" value="Genomic_DNA"/>
</dbReference>
<evidence type="ECO:0000313" key="2">
    <source>
        <dbReference type="EMBL" id="KAG8625820.1"/>
    </source>
</evidence>
<feature type="compositionally biased region" description="Polar residues" evidence="1">
    <location>
        <begin position="667"/>
        <end position="682"/>
    </location>
</feature>
<feature type="compositionally biased region" description="Basic and acidic residues" evidence="1">
    <location>
        <begin position="1059"/>
        <end position="1074"/>
    </location>
</feature>
<feature type="compositionally biased region" description="Low complexity" evidence="1">
    <location>
        <begin position="445"/>
        <end position="466"/>
    </location>
</feature>
<evidence type="ECO:0000256" key="1">
    <source>
        <dbReference type="SAM" id="MobiDB-lite"/>
    </source>
</evidence>
<feature type="compositionally biased region" description="Low complexity" evidence="1">
    <location>
        <begin position="899"/>
        <end position="909"/>
    </location>
</feature>
<gene>
    <name evidence="2" type="ORF">KVT40_006221</name>
</gene>
<feature type="region of interest" description="Disordered" evidence="1">
    <location>
        <begin position="700"/>
        <end position="736"/>
    </location>
</feature>
<dbReference type="Proteomes" id="UP000809789">
    <property type="component" value="Unassembled WGS sequence"/>
</dbReference>
<feature type="region of interest" description="Disordered" evidence="1">
    <location>
        <begin position="875"/>
        <end position="951"/>
    </location>
</feature>